<gene>
    <name evidence="5" type="ORF">SAMN04490178_102160</name>
</gene>
<dbReference type="EMBL" id="FODY01000002">
    <property type="protein sequence ID" value="SEO48260.1"/>
    <property type="molecule type" value="Genomic_DNA"/>
</dbReference>
<comment type="similarity">
    <text evidence="1">Belongs to the bacterial/plant glucose-1-phosphate adenylyltransferase family.</text>
</comment>
<evidence type="ECO:0000259" key="3">
    <source>
        <dbReference type="Pfam" id="PF00483"/>
    </source>
</evidence>
<dbReference type="PANTHER" id="PTHR43523">
    <property type="entry name" value="GLUCOSE-1-PHOSPHATE ADENYLYLTRANSFERASE-RELATED"/>
    <property type="match status" value="1"/>
</dbReference>
<keyword evidence="5" id="KW-0548">Nucleotidyltransferase</keyword>
<dbReference type="InterPro" id="IPR056818">
    <property type="entry name" value="GlmU/GlgC-like_hexapep"/>
</dbReference>
<dbReference type="NCBIfam" id="TIGR02092">
    <property type="entry name" value="glgD"/>
    <property type="match status" value="1"/>
</dbReference>
<keyword evidence="5" id="KW-0808">Transferase</keyword>
<feature type="domain" description="Glucose-1-phosphate adenylyltransferase/Bifunctional protein GlmU-like C-terminal hexapeptide" evidence="4">
    <location>
        <begin position="278"/>
        <end position="352"/>
    </location>
</feature>
<organism evidence="5 6">
    <name type="scientific">Propionispora vibrioides</name>
    <dbReference type="NCBI Taxonomy" id="112903"/>
    <lineage>
        <taxon>Bacteria</taxon>
        <taxon>Bacillati</taxon>
        <taxon>Bacillota</taxon>
        <taxon>Negativicutes</taxon>
        <taxon>Selenomonadales</taxon>
        <taxon>Sporomusaceae</taxon>
        <taxon>Propionispora</taxon>
    </lineage>
</organism>
<evidence type="ECO:0000256" key="2">
    <source>
        <dbReference type="ARBA" id="ARBA00023056"/>
    </source>
</evidence>
<evidence type="ECO:0000259" key="4">
    <source>
        <dbReference type="Pfam" id="PF24894"/>
    </source>
</evidence>
<dbReference type="Pfam" id="PF24894">
    <property type="entry name" value="Hexapep_GlmU"/>
    <property type="match status" value="1"/>
</dbReference>
<dbReference type="InterPro" id="IPR011832">
    <property type="entry name" value="GlgDAde_trans"/>
</dbReference>
<dbReference type="AlphaFoldDB" id="A0A1H8Q236"/>
<evidence type="ECO:0000313" key="5">
    <source>
        <dbReference type="EMBL" id="SEO48260.1"/>
    </source>
</evidence>
<dbReference type="InterPro" id="IPR029044">
    <property type="entry name" value="Nucleotide-diphossugar_trans"/>
</dbReference>
<dbReference type="SUPFAM" id="SSF51161">
    <property type="entry name" value="Trimeric LpxA-like enzymes"/>
    <property type="match status" value="1"/>
</dbReference>
<reference evidence="5 6" key="1">
    <citation type="submission" date="2016-10" db="EMBL/GenBank/DDBJ databases">
        <authorList>
            <person name="de Groot N.N."/>
        </authorList>
    </citation>
    <scope>NUCLEOTIDE SEQUENCE [LARGE SCALE GENOMIC DNA]</scope>
    <source>
        <strain evidence="5 6">DSM 13305</strain>
    </source>
</reference>
<dbReference type="InterPro" id="IPR011831">
    <property type="entry name" value="ADP-Glc_PPase"/>
</dbReference>
<name>A0A1H8Q236_9FIRM</name>
<dbReference type="Pfam" id="PF00483">
    <property type="entry name" value="NTP_transferase"/>
    <property type="match status" value="1"/>
</dbReference>
<dbReference type="Gene3D" id="2.160.10.10">
    <property type="entry name" value="Hexapeptide repeat proteins"/>
    <property type="match status" value="1"/>
</dbReference>
<accession>A0A1H8Q236</accession>
<proteinExistence type="inferred from homology"/>
<dbReference type="RefSeq" id="WP_177173438.1">
    <property type="nucleotide sequence ID" value="NZ_FODY01000002.1"/>
</dbReference>
<dbReference type="InterPro" id="IPR011004">
    <property type="entry name" value="Trimer_LpxA-like_sf"/>
</dbReference>
<dbReference type="InterPro" id="IPR005835">
    <property type="entry name" value="NTP_transferase_dom"/>
</dbReference>
<dbReference type="GO" id="GO:0005978">
    <property type="term" value="P:glycogen biosynthetic process"/>
    <property type="evidence" value="ECO:0007669"/>
    <property type="project" value="UniProtKB-KW"/>
</dbReference>
<dbReference type="CDD" id="cd04651">
    <property type="entry name" value="LbH_G1P_AT_C"/>
    <property type="match status" value="1"/>
</dbReference>
<dbReference type="Gene3D" id="3.90.550.10">
    <property type="entry name" value="Spore Coat Polysaccharide Biosynthesis Protein SpsA, Chain A"/>
    <property type="match status" value="1"/>
</dbReference>
<keyword evidence="6" id="KW-1185">Reference proteome</keyword>
<dbReference type="Proteomes" id="UP000198847">
    <property type="component" value="Unassembled WGS sequence"/>
</dbReference>
<protein>
    <submittedName>
        <fullName evidence="5">Glucose-1-phosphate adenylyltransferase</fullName>
    </submittedName>
</protein>
<feature type="domain" description="Nucleotidyl transferase" evidence="3">
    <location>
        <begin position="27"/>
        <end position="202"/>
    </location>
</feature>
<keyword evidence="2" id="KW-0320">Glycogen biosynthesis</keyword>
<evidence type="ECO:0000256" key="1">
    <source>
        <dbReference type="ARBA" id="ARBA00010443"/>
    </source>
</evidence>
<dbReference type="PANTHER" id="PTHR43523:SF6">
    <property type="entry name" value="GLYCOGEN BIOSYNTHESIS PROTEIN GLGD"/>
    <property type="match status" value="1"/>
</dbReference>
<dbReference type="GO" id="GO:0008878">
    <property type="term" value="F:glucose-1-phosphate adenylyltransferase activity"/>
    <property type="evidence" value="ECO:0007669"/>
    <property type="project" value="InterPro"/>
</dbReference>
<evidence type="ECO:0000313" key="6">
    <source>
        <dbReference type="Proteomes" id="UP000198847"/>
    </source>
</evidence>
<dbReference type="STRING" id="112903.SAMN04490178_102160"/>
<dbReference type="SUPFAM" id="SSF53448">
    <property type="entry name" value="Nucleotide-diphospho-sugar transferases"/>
    <property type="match status" value="1"/>
</dbReference>
<sequence>MDILGIVSLDSSESLLGTAGEQPPRAVLPFGGKYRLIDFILSNMVHSGIAHVGVFMERPHPLLFEHLRSGRDWDLERKQEGLRVFPWSVALSGEHGGDVGGLRRQLEWIKRSRQNYVAFSGDSIVCPLDYGEVLRFHQDRAADITVVYAGQSWRGEMPDDFLRPVCDSDGRISAWDDTVSGTPDSSLATGVFLLDKELFVALLEGSDIAAEQDFIHHCLLPQMSRYRCYGFGVNHHVFPVYSLPSYYQANMALLEPMVRRDLFVPLRAVYTRTGDEPPAKYTTQSQVAHSLIAGGCRIEGVVENSVLFRGVQVSRDAVVRNSLVLPGTRIESGAVVDYAVCDSRTVVAAGQQLAGTWQNPLLVPCVT</sequence>